<dbReference type="OrthoDB" id="10255148at2759"/>
<gene>
    <name evidence="20" type="ORF">CC1G_06726</name>
</gene>
<reference evidence="20 21" key="1">
    <citation type="journal article" date="2010" name="Proc. Natl. Acad. Sci. U.S.A.">
        <title>Insights into evolution of multicellular fungi from the assembled chromosomes of the mushroom Coprinopsis cinerea (Coprinus cinereus).</title>
        <authorList>
            <person name="Stajich J.E."/>
            <person name="Wilke S.K."/>
            <person name="Ahren D."/>
            <person name="Au C.H."/>
            <person name="Birren B.W."/>
            <person name="Borodovsky M."/>
            <person name="Burns C."/>
            <person name="Canback B."/>
            <person name="Casselton L.A."/>
            <person name="Cheng C.K."/>
            <person name="Deng J."/>
            <person name="Dietrich F.S."/>
            <person name="Fargo D.C."/>
            <person name="Farman M.L."/>
            <person name="Gathman A.C."/>
            <person name="Goldberg J."/>
            <person name="Guigo R."/>
            <person name="Hoegger P.J."/>
            <person name="Hooker J.B."/>
            <person name="Huggins A."/>
            <person name="James T.Y."/>
            <person name="Kamada T."/>
            <person name="Kilaru S."/>
            <person name="Kodira C."/>
            <person name="Kues U."/>
            <person name="Kupfer D."/>
            <person name="Kwan H.S."/>
            <person name="Lomsadze A."/>
            <person name="Li W."/>
            <person name="Lilly W.W."/>
            <person name="Ma L.J."/>
            <person name="Mackey A.J."/>
            <person name="Manning G."/>
            <person name="Martin F."/>
            <person name="Muraguchi H."/>
            <person name="Natvig D.O."/>
            <person name="Palmerini H."/>
            <person name="Ramesh M.A."/>
            <person name="Rehmeyer C.J."/>
            <person name="Roe B.A."/>
            <person name="Shenoy N."/>
            <person name="Stanke M."/>
            <person name="Ter-Hovhannisyan V."/>
            <person name="Tunlid A."/>
            <person name="Velagapudi R."/>
            <person name="Vision T.J."/>
            <person name="Zeng Q."/>
            <person name="Zolan M.E."/>
            <person name="Pukkila P.J."/>
        </authorList>
    </citation>
    <scope>NUCLEOTIDE SEQUENCE [LARGE SCALE GENOMIC DNA]</scope>
    <source>
        <strain evidence="21">Okayama-7 / 130 / ATCC MYA-4618 / FGSC 9003</strain>
    </source>
</reference>
<accession>A8N1P6</accession>
<evidence type="ECO:0000313" key="20">
    <source>
        <dbReference type="EMBL" id="EAU93006.2"/>
    </source>
</evidence>
<dbReference type="InterPro" id="IPR036259">
    <property type="entry name" value="MFS_trans_sf"/>
</dbReference>
<comment type="catalytic activity">
    <reaction evidence="9">
        <text>L-arginyl-L-alpha-amino acid(out) = L-arginyl-L-alpha-amino acid(in)</text>
        <dbReference type="Rhea" id="RHEA:79371"/>
        <dbReference type="ChEBI" id="CHEBI:84315"/>
    </reaction>
</comment>
<comment type="catalytic activity">
    <reaction evidence="14">
        <text>L-lysyl-glycine(out) = L-lysyl-glycine(in)</text>
        <dbReference type="Rhea" id="RHEA:79407"/>
        <dbReference type="ChEBI" id="CHEBI:191202"/>
    </reaction>
</comment>
<evidence type="ECO:0000256" key="17">
    <source>
        <dbReference type="ARBA" id="ARBA00045709"/>
    </source>
</evidence>
<dbReference type="Pfam" id="PF07690">
    <property type="entry name" value="MFS_1"/>
    <property type="match status" value="1"/>
</dbReference>
<comment type="catalytic activity">
    <reaction evidence="5">
        <text>L-alpha-aminoacyl-L-histidine(out) = L-alpha-aminoacyl-L-histidine(in)</text>
        <dbReference type="Rhea" id="RHEA:79375"/>
        <dbReference type="ChEBI" id="CHEBI:229967"/>
    </reaction>
</comment>
<evidence type="ECO:0000256" key="11">
    <source>
        <dbReference type="ARBA" id="ARBA00044903"/>
    </source>
</evidence>
<dbReference type="PANTHER" id="PTHR23512:SF12">
    <property type="entry name" value="TRANSPORTER, PUTATIVE (AFU_ORTHOLOGUE AFUA_4G00260)-RELATED"/>
    <property type="match status" value="1"/>
</dbReference>
<evidence type="ECO:0000256" key="3">
    <source>
        <dbReference type="ARBA" id="ARBA00044878"/>
    </source>
</evidence>
<dbReference type="InterPro" id="IPR011701">
    <property type="entry name" value="MFS"/>
</dbReference>
<evidence type="ECO:0000256" key="19">
    <source>
        <dbReference type="SAM" id="Phobius"/>
    </source>
</evidence>
<evidence type="ECO:0000256" key="8">
    <source>
        <dbReference type="ARBA" id="ARBA00044898"/>
    </source>
</evidence>
<dbReference type="GeneID" id="6005165"/>
<dbReference type="STRING" id="240176.A8N1P6"/>
<evidence type="ECO:0000256" key="2">
    <source>
        <dbReference type="ARBA" id="ARBA00044876"/>
    </source>
</evidence>
<comment type="catalytic activity">
    <reaction evidence="3">
        <text>L-histidyl-glycine(out) = L-histidyl-glycine(in)</text>
        <dbReference type="Rhea" id="RHEA:79395"/>
        <dbReference type="ChEBI" id="CHEBI:229957"/>
    </reaction>
</comment>
<evidence type="ECO:0000256" key="1">
    <source>
        <dbReference type="ARBA" id="ARBA00004141"/>
    </source>
</evidence>
<comment type="catalytic activity">
    <reaction evidence="2">
        <text>L-lysyl-L-alanine(out) = L-lysyl-L-alanine(in)</text>
        <dbReference type="Rhea" id="RHEA:79399"/>
        <dbReference type="ChEBI" id="CHEBI:229954"/>
    </reaction>
</comment>
<protein>
    <recommendedName>
        <fullName evidence="15">Lysosomal dipeptide transporter MFSD1</fullName>
    </recommendedName>
    <alternativeName>
        <fullName evidence="16">Major facilitator superfamily domain-containing protein 1</fullName>
    </alternativeName>
</protein>
<keyword evidence="19" id="KW-0812">Transmembrane</keyword>
<dbReference type="Gene3D" id="1.20.1250.20">
    <property type="entry name" value="MFS general substrate transporter like domains"/>
    <property type="match status" value="1"/>
</dbReference>
<comment type="catalytic activity">
    <reaction evidence="11">
        <text>L-arginyl-glycine(out) = L-arginyl-glycine(in)</text>
        <dbReference type="Rhea" id="RHEA:79391"/>
        <dbReference type="ChEBI" id="CHEBI:229955"/>
    </reaction>
</comment>
<sequence length="320" mass="34799">MASQSSNLTYRHHSVVLIHGEEASRETEPGNLDTIGQIQSRQVDPVPEDPGRQARDIQMPMDPKLLANTRRKAFILRTIALLCACSLSVGSHYASNILGPLKSRLHRELGTSHTEFGLLMAAYSLNSTWTPLVGGLMANRLGTTFASILATGVIFLGQLLLLTGDILGDVRFMALGLFVFGLGISPLAVIQETIIVRFFKSHGLGLSMAFGLIAGKGSSFVAARTTYPLTEWFGRRAPFYVATGLTAFSVATNLLYLACSRWLVTGAGAELEAPDIKQEARRRLAIDNMSAAQALEKVAEKRYVKFRAITTLGDVFWADP</sequence>
<dbReference type="eggNOG" id="KOG4686">
    <property type="taxonomic scope" value="Eukaryota"/>
</dbReference>
<dbReference type="OMA" id="ESSVCIM"/>
<dbReference type="InterPro" id="IPR052187">
    <property type="entry name" value="MFSD1"/>
</dbReference>
<comment type="subunit">
    <text evidence="18">Homodimer. Interacts with lysosomal protein GLMP (via lumenal domain); the interaction starts while both proteins are still in the endoplasmic reticulum and is required for stabilization of MFSD1 in lysosomes but has no direct effect on its targeting to lysosomes or transporter activity.</text>
</comment>
<keyword evidence="21" id="KW-1185">Reference proteome</keyword>
<dbReference type="Proteomes" id="UP000001861">
    <property type="component" value="Unassembled WGS sequence"/>
</dbReference>
<comment type="catalytic activity">
    <reaction evidence="12">
        <text>L-histidyl-L-alpha-amino acid(out) = L-histidyl-L-alpha-amino acid(in)</text>
        <dbReference type="Rhea" id="RHEA:79379"/>
        <dbReference type="ChEBI" id="CHEBI:229964"/>
    </reaction>
</comment>
<comment type="catalytic activity">
    <reaction evidence="7">
        <text>L-alpha-aminoacyl-L-lysine(out) = L-alpha-aminoacyl-L-lysine(in)</text>
        <dbReference type="Rhea" id="RHEA:79383"/>
        <dbReference type="ChEBI" id="CHEBI:229966"/>
    </reaction>
</comment>
<evidence type="ECO:0000256" key="10">
    <source>
        <dbReference type="ARBA" id="ARBA00044900"/>
    </source>
</evidence>
<evidence type="ECO:0000256" key="7">
    <source>
        <dbReference type="ARBA" id="ARBA00044893"/>
    </source>
</evidence>
<dbReference type="GO" id="GO:0022857">
    <property type="term" value="F:transmembrane transporter activity"/>
    <property type="evidence" value="ECO:0007669"/>
    <property type="project" value="InterPro"/>
</dbReference>
<dbReference type="VEuPathDB" id="FungiDB:CC1G_06726"/>
<keyword evidence="19" id="KW-1133">Transmembrane helix</keyword>
<organism evidence="20 21">
    <name type="scientific">Coprinopsis cinerea (strain Okayama-7 / 130 / ATCC MYA-4618 / FGSC 9003)</name>
    <name type="common">Inky cap fungus</name>
    <name type="synonym">Hormographiella aspergillata</name>
    <dbReference type="NCBI Taxonomy" id="240176"/>
    <lineage>
        <taxon>Eukaryota</taxon>
        <taxon>Fungi</taxon>
        <taxon>Dikarya</taxon>
        <taxon>Basidiomycota</taxon>
        <taxon>Agaricomycotina</taxon>
        <taxon>Agaricomycetes</taxon>
        <taxon>Agaricomycetidae</taxon>
        <taxon>Agaricales</taxon>
        <taxon>Agaricineae</taxon>
        <taxon>Psathyrellaceae</taxon>
        <taxon>Coprinopsis</taxon>
    </lineage>
</organism>
<comment type="catalytic activity">
    <reaction evidence="4">
        <text>L-alpha-aminoacyl-L-arginine(out) = L-alpha-aminoacyl-L-arginine(in)</text>
        <dbReference type="Rhea" id="RHEA:79367"/>
        <dbReference type="ChEBI" id="CHEBI:229968"/>
    </reaction>
</comment>
<feature type="transmembrane region" description="Helical" evidence="19">
    <location>
        <begin position="74"/>
        <end position="96"/>
    </location>
</feature>
<evidence type="ECO:0000256" key="4">
    <source>
        <dbReference type="ARBA" id="ARBA00044881"/>
    </source>
</evidence>
<dbReference type="AlphaFoldDB" id="A8N1P6"/>
<evidence type="ECO:0000256" key="15">
    <source>
        <dbReference type="ARBA" id="ARBA00044985"/>
    </source>
</evidence>
<feature type="transmembrane region" description="Helical" evidence="19">
    <location>
        <begin position="116"/>
        <end position="138"/>
    </location>
</feature>
<evidence type="ECO:0000256" key="16">
    <source>
        <dbReference type="ARBA" id="ARBA00045018"/>
    </source>
</evidence>
<dbReference type="RefSeq" id="XP_001828740.2">
    <property type="nucleotide sequence ID" value="XM_001828688.2"/>
</dbReference>
<feature type="transmembrane region" description="Helical" evidence="19">
    <location>
        <begin position="202"/>
        <end position="227"/>
    </location>
</feature>
<feature type="transmembrane region" description="Helical" evidence="19">
    <location>
        <begin position="239"/>
        <end position="259"/>
    </location>
</feature>
<comment type="caution">
    <text evidence="20">The sequence shown here is derived from an EMBL/GenBank/DDBJ whole genome shotgun (WGS) entry which is preliminary data.</text>
</comment>
<comment type="catalytic activity">
    <reaction evidence="6">
        <text>L-lysyl-L-alpha-amino acid(out) = L-lysyl-L-alpha-amino acid(in)</text>
        <dbReference type="Rhea" id="RHEA:79387"/>
        <dbReference type="ChEBI" id="CHEBI:229965"/>
    </reaction>
</comment>
<dbReference type="PANTHER" id="PTHR23512">
    <property type="entry name" value="MAJOR FACILITATOR SUPERFAMILY DOMAIN-CONTAINING PROTEIN 1"/>
    <property type="match status" value="1"/>
</dbReference>
<evidence type="ECO:0000256" key="18">
    <source>
        <dbReference type="ARBA" id="ARBA00046376"/>
    </source>
</evidence>
<evidence type="ECO:0000256" key="5">
    <source>
        <dbReference type="ARBA" id="ARBA00044884"/>
    </source>
</evidence>
<evidence type="ECO:0000256" key="6">
    <source>
        <dbReference type="ARBA" id="ARBA00044891"/>
    </source>
</evidence>
<evidence type="ECO:0000313" key="21">
    <source>
        <dbReference type="Proteomes" id="UP000001861"/>
    </source>
</evidence>
<keyword evidence="19" id="KW-0472">Membrane</keyword>
<evidence type="ECO:0000256" key="12">
    <source>
        <dbReference type="ARBA" id="ARBA00044912"/>
    </source>
</evidence>
<dbReference type="EMBL" id="AACS02000001">
    <property type="protein sequence ID" value="EAU93006.2"/>
    <property type="molecule type" value="Genomic_DNA"/>
</dbReference>
<comment type="catalytic activity">
    <reaction evidence="10">
        <text>L-lysyl-L-lysine(out) = L-lysyl-L-lysine(in)</text>
        <dbReference type="Rhea" id="RHEA:79403"/>
        <dbReference type="ChEBI" id="CHEBI:229956"/>
    </reaction>
</comment>
<dbReference type="HOGENOM" id="CLU_868819_0_0_1"/>
<evidence type="ECO:0000256" key="14">
    <source>
        <dbReference type="ARBA" id="ARBA00044924"/>
    </source>
</evidence>
<comment type="catalytic activity">
    <reaction evidence="13">
        <text>L-alanyl-L-lysine(out) = L-alanyl-L-lysine(in)</text>
        <dbReference type="Rhea" id="RHEA:79415"/>
        <dbReference type="ChEBI" id="CHEBI:192470"/>
    </reaction>
</comment>
<evidence type="ECO:0000256" key="13">
    <source>
        <dbReference type="ARBA" id="ARBA00044919"/>
    </source>
</evidence>
<feature type="transmembrane region" description="Helical" evidence="19">
    <location>
        <begin position="145"/>
        <end position="164"/>
    </location>
</feature>
<dbReference type="InParanoid" id="A8N1P6"/>
<comment type="catalytic activity">
    <reaction evidence="8">
        <text>L-aspartyl-L-lysine(out) = L-aspartyl-L-lysine(in)</text>
        <dbReference type="Rhea" id="RHEA:79411"/>
        <dbReference type="ChEBI" id="CHEBI:229953"/>
    </reaction>
</comment>
<dbReference type="SUPFAM" id="SSF103473">
    <property type="entry name" value="MFS general substrate transporter"/>
    <property type="match status" value="1"/>
</dbReference>
<comment type="function">
    <text evidence="17">Lysosomal dipeptide uniporter that selectively exports lysine, arginine or histidine-containing dipeptides with a net positive charge from the lysosome lumen into the cytosol. Could play a role in a specific type of protein O-glycosylation indirectly regulating macrophages migration and tissue invasion. Also essential for liver homeostasis.</text>
</comment>
<dbReference type="KEGG" id="cci:CC1G_06726"/>
<name>A8N1P6_COPC7</name>
<evidence type="ECO:0000256" key="9">
    <source>
        <dbReference type="ARBA" id="ARBA00044899"/>
    </source>
</evidence>
<feature type="transmembrane region" description="Helical" evidence="19">
    <location>
        <begin position="170"/>
        <end position="190"/>
    </location>
</feature>
<proteinExistence type="predicted"/>
<dbReference type="GO" id="GO:0016020">
    <property type="term" value="C:membrane"/>
    <property type="evidence" value="ECO:0007669"/>
    <property type="project" value="UniProtKB-SubCell"/>
</dbReference>
<comment type="subcellular location">
    <subcellularLocation>
        <location evidence="1">Membrane</location>
        <topology evidence="1">Multi-pass membrane protein</topology>
    </subcellularLocation>
</comment>